<name>A0ABQ9HA51_9NEOP</name>
<gene>
    <name evidence="1" type="ORF">PR048_017599</name>
</gene>
<feature type="non-terminal residue" evidence="1">
    <location>
        <position position="363"/>
    </location>
</feature>
<organism evidence="1 2">
    <name type="scientific">Dryococelus australis</name>
    <dbReference type="NCBI Taxonomy" id="614101"/>
    <lineage>
        <taxon>Eukaryota</taxon>
        <taxon>Metazoa</taxon>
        <taxon>Ecdysozoa</taxon>
        <taxon>Arthropoda</taxon>
        <taxon>Hexapoda</taxon>
        <taxon>Insecta</taxon>
        <taxon>Pterygota</taxon>
        <taxon>Neoptera</taxon>
        <taxon>Polyneoptera</taxon>
        <taxon>Phasmatodea</taxon>
        <taxon>Verophasmatodea</taxon>
        <taxon>Anareolatae</taxon>
        <taxon>Phasmatidae</taxon>
        <taxon>Eurycanthinae</taxon>
        <taxon>Dryococelus</taxon>
    </lineage>
</organism>
<evidence type="ECO:0000313" key="1">
    <source>
        <dbReference type="EMBL" id="KAJ8881126.1"/>
    </source>
</evidence>
<dbReference type="Proteomes" id="UP001159363">
    <property type="component" value="Chromosome 5"/>
</dbReference>
<keyword evidence="2" id="KW-1185">Reference proteome</keyword>
<evidence type="ECO:0008006" key="3">
    <source>
        <dbReference type="Google" id="ProtNLM"/>
    </source>
</evidence>
<accession>A0ABQ9HA51</accession>
<comment type="caution">
    <text evidence="1">The sequence shown here is derived from an EMBL/GenBank/DDBJ whole genome shotgun (WGS) entry which is preliminary data.</text>
</comment>
<proteinExistence type="predicted"/>
<sequence>MVREVRGSDTRLTEFDYRRGCPLIFARGNRAERCRWSAYFLGDLPSLPPLAFRRCSILTSLHPHWLSRPDVKSCPNLSTPLRTQFSSHALPFDYSPFLDCLCRYMLKMFCFPSLASFDEMEIRSFGNDIEKQLVDYILEMEAKFFGKTPNDIKVMAARNGIKHPFGEGTSDARALVFKAKKVGIFFDNLDQEYDKHDYTPDRIYNVDEIGLSTVQSKVPRVVGLKGRTSCFINISRTRCIDNIGVLHECNRRGTLRINCCISAIWIDSSTTIYKYAKPSAESPVLLILDVMGPAVTEWLDCSPPTKTNRVQSPAGPLPDFRKWESCRTKPLVGGFSRGSPISSRPCIPALFHCNLVSPLSALK</sequence>
<evidence type="ECO:0000313" key="2">
    <source>
        <dbReference type="Proteomes" id="UP001159363"/>
    </source>
</evidence>
<reference evidence="1 2" key="1">
    <citation type="submission" date="2023-02" db="EMBL/GenBank/DDBJ databases">
        <title>LHISI_Scaffold_Assembly.</title>
        <authorList>
            <person name="Stuart O.P."/>
            <person name="Cleave R."/>
            <person name="Magrath M.J.L."/>
            <person name="Mikheyev A.S."/>
        </authorList>
    </citation>
    <scope>NUCLEOTIDE SEQUENCE [LARGE SCALE GENOMIC DNA]</scope>
    <source>
        <strain evidence="1">Daus_M_001</strain>
        <tissue evidence="1">Leg muscle</tissue>
    </source>
</reference>
<protein>
    <recommendedName>
        <fullName evidence="3">Transposase</fullName>
    </recommendedName>
</protein>
<dbReference type="EMBL" id="JARBHB010000006">
    <property type="protein sequence ID" value="KAJ8881126.1"/>
    <property type="molecule type" value="Genomic_DNA"/>
</dbReference>